<keyword evidence="5 11" id="KW-0418">Kinase</keyword>
<keyword evidence="3" id="KW-0808">Transferase</keyword>
<dbReference type="AlphaFoldDB" id="A0A0N0RRY4"/>
<evidence type="ECO:0000256" key="6">
    <source>
        <dbReference type="ARBA" id="ARBA00022840"/>
    </source>
</evidence>
<dbReference type="Gene3D" id="1.10.510.10">
    <property type="entry name" value="Transferase(Phosphotransferase) domain 1"/>
    <property type="match status" value="1"/>
</dbReference>
<dbReference type="GO" id="GO:0005524">
    <property type="term" value="F:ATP binding"/>
    <property type="evidence" value="ECO:0007669"/>
    <property type="project" value="UniProtKB-KW"/>
</dbReference>
<feature type="compositionally biased region" description="Low complexity" evidence="9">
    <location>
        <begin position="342"/>
        <end position="370"/>
    </location>
</feature>
<proteinExistence type="predicted"/>
<reference evidence="11 12" key="1">
    <citation type="submission" date="2015-07" db="EMBL/GenBank/DDBJ databases">
        <title>Draft Genome Sequence of Malassezia furfur CBS1878 and Malassezia pachydermatis CBS1879.</title>
        <authorList>
            <person name="Triana S."/>
            <person name="Ohm R."/>
            <person name="Gonzalez A."/>
            <person name="DeCock H."/>
            <person name="Restrepo S."/>
            <person name="Celis A."/>
        </authorList>
    </citation>
    <scope>NUCLEOTIDE SEQUENCE [LARGE SCALE GENOMIC DNA]</scope>
    <source>
        <strain evidence="11 12">CBS 1879</strain>
    </source>
</reference>
<dbReference type="PANTHER" id="PTHR22967:SF57">
    <property type="entry name" value="AUXILIN, ISOFORM A-RELATED"/>
    <property type="match status" value="1"/>
</dbReference>
<evidence type="ECO:0000313" key="12">
    <source>
        <dbReference type="Proteomes" id="UP000037751"/>
    </source>
</evidence>
<dbReference type="GO" id="GO:0005737">
    <property type="term" value="C:cytoplasm"/>
    <property type="evidence" value="ECO:0007669"/>
    <property type="project" value="TreeGrafter"/>
</dbReference>
<dbReference type="OrthoDB" id="2018507at2759"/>
<dbReference type="Pfam" id="PF00069">
    <property type="entry name" value="Pkinase"/>
    <property type="match status" value="1"/>
</dbReference>
<comment type="caution">
    <text evidence="11">The sequence shown here is derived from an EMBL/GenBank/DDBJ whole genome shotgun (WGS) entry which is preliminary data.</text>
</comment>
<dbReference type="SMART" id="SM00220">
    <property type="entry name" value="S_TKc"/>
    <property type="match status" value="1"/>
</dbReference>
<keyword evidence="4" id="KW-0547">Nucleotide-binding</keyword>
<feature type="region of interest" description="Disordered" evidence="9">
    <location>
        <begin position="815"/>
        <end position="870"/>
    </location>
</feature>
<feature type="region of interest" description="Disordered" evidence="9">
    <location>
        <begin position="327"/>
        <end position="716"/>
    </location>
</feature>
<feature type="region of interest" description="Disordered" evidence="9">
    <location>
        <begin position="729"/>
        <end position="780"/>
    </location>
</feature>
<dbReference type="GO" id="GO:0007015">
    <property type="term" value="P:actin filament organization"/>
    <property type="evidence" value="ECO:0007669"/>
    <property type="project" value="TreeGrafter"/>
</dbReference>
<dbReference type="GO" id="GO:0004674">
    <property type="term" value="F:protein serine/threonine kinase activity"/>
    <property type="evidence" value="ECO:0007669"/>
    <property type="project" value="UniProtKB-KW"/>
</dbReference>
<evidence type="ECO:0000313" key="11">
    <source>
        <dbReference type="EMBL" id="KOS13022.1"/>
    </source>
</evidence>
<evidence type="ECO:0000256" key="7">
    <source>
        <dbReference type="ARBA" id="ARBA00047899"/>
    </source>
</evidence>
<comment type="catalytic activity">
    <reaction evidence="7">
        <text>L-threonyl-[protein] + ATP = O-phospho-L-threonyl-[protein] + ADP + H(+)</text>
        <dbReference type="Rhea" id="RHEA:46608"/>
        <dbReference type="Rhea" id="RHEA-COMP:11060"/>
        <dbReference type="Rhea" id="RHEA-COMP:11605"/>
        <dbReference type="ChEBI" id="CHEBI:15378"/>
        <dbReference type="ChEBI" id="CHEBI:30013"/>
        <dbReference type="ChEBI" id="CHEBI:30616"/>
        <dbReference type="ChEBI" id="CHEBI:61977"/>
        <dbReference type="ChEBI" id="CHEBI:456216"/>
        <dbReference type="EC" id="2.7.11.1"/>
    </reaction>
</comment>
<keyword evidence="12" id="KW-1185">Reference proteome</keyword>
<feature type="compositionally biased region" description="Low complexity" evidence="9">
    <location>
        <begin position="638"/>
        <end position="651"/>
    </location>
</feature>
<keyword evidence="2" id="KW-0723">Serine/threonine-protein kinase</keyword>
<dbReference type="STRING" id="77020.A0A0N0RRY4"/>
<feature type="compositionally biased region" description="Low complexity" evidence="9">
    <location>
        <begin position="731"/>
        <end position="745"/>
    </location>
</feature>
<dbReference type="InterPro" id="IPR011009">
    <property type="entry name" value="Kinase-like_dom_sf"/>
</dbReference>
<name>A0A0N0RRY4_9BASI</name>
<accession>A0A0N0RRY4</accession>
<feature type="compositionally biased region" description="Acidic residues" evidence="9">
    <location>
        <begin position="499"/>
        <end position="510"/>
    </location>
</feature>
<dbReference type="PROSITE" id="PS50011">
    <property type="entry name" value="PROTEIN_KINASE_DOM"/>
    <property type="match status" value="1"/>
</dbReference>
<evidence type="ECO:0000256" key="8">
    <source>
        <dbReference type="ARBA" id="ARBA00048679"/>
    </source>
</evidence>
<keyword evidence="6" id="KW-0067">ATP-binding</keyword>
<sequence>MAAAPPAAQVQGATMAPFRGQRKLQPGMRVKVGAHIVTVQRFLSQGGFAHVYLAQADTPVRMPGQAPPGDTHLVLKHMCVWNKEALATVRAEVEHHRTLQGHASIVHFVEASAATLVGDGWEIFILMEYCGGGGLIDFLNTRWQQRLSEQEVLRLFRDVCEGVQVMHHQDPVLVHRDIKIENVLLTATQPPRFKLCDFGSCFPVLSTKPARSAEELRRLEMELNQHTTIQYRAPEMIDLGMQVAITEKADIWALGVFLYKLCYYTTPFEAPGAGPAAILQARYECPSKPSYSADLQHLIHTMLRVQAAERPTIDRVVKYVEDLLRTSDTASRPPKPRPTSPIPSSSTLRRSATYTAKPTATSSPAPSTTTRQSRLPPSSDTPSTGKASPRPPSAKPVPSSPPPSAARSQGRPESLILDVDEAAERFPSLQSLDKQHPIPRRSVRDMVRDMNLHETPASSSSPSVSIAMDQRGPPRPRTASEKPAHTLVAFDDSVPSSSSDDEVEAPEEAEATLRIRPRSFVPSPPPLVQSSPSSSLHDLLAQNETAPSKPEVSPSAPAQDELHSLAEHEKALRRLLGEESLDEDRRSPPLPLPTRRPRSPSRTSSARPGKPPKPGPSAKPSLRERTSPPTGDLLHMGSSSTSSAAARRAPAWDNDEEAAPSASSLRHTSSATASSTPTPTSVARAPPSSSSTAAAEPAEAPAAPTTTRVQLRASTWDAATKAPAKVYVDASTSPGLPSSASSTTPRPHSSHAPLTAASSTSKARPVLASSARRTSGIASDTPVVAPVPRVAGKPASTMPPTVAAASLDAALAQQRAGQVRLTKRETQNPASSLRSPRPTALAQPGLAATRPPPCPAPMADNTEEEAPFQGVSALIRQWQGQ</sequence>
<feature type="domain" description="Protein kinase" evidence="10">
    <location>
        <begin position="37"/>
        <end position="324"/>
    </location>
</feature>
<feature type="compositionally biased region" description="Basic and acidic residues" evidence="9">
    <location>
        <begin position="560"/>
        <end position="587"/>
    </location>
</feature>
<evidence type="ECO:0000256" key="5">
    <source>
        <dbReference type="ARBA" id="ARBA00022777"/>
    </source>
</evidence>
<evidence type="ECO:0000256" key="1">
    <source>
        <dbReference type="ARBA" id="ARBA00012513"/>
    </source>
</evidence>
<dbReference type="PROSITE" id="PS00108">
    <property type="entry name" value="PROTEIN_KINASE_ST"/>
    <property type="match status" value="1"/>
</dbReference>
<evidence type="ECO:0000256" key="4">
    <source>
        <dbReference type="ARBA" id="ARBA00022741"/>
    </source>
</evidence>
<dbReference type="SUPFAM" id="SSF56112">
    <property type="entry name" value="Protein kinase-like (PK-like)"/>
    <property type="match status" value="1"/>
</dbReference>
<dbReference type="InterPro" id="IPR008271">
    <property type="entry name" value="Ser/Thr_kinase_AS"/>
</dbReference>
<evidence type="ECO:0000256" key="9">
    <source>
        <dbReference type="SAM" id="MobiDB-lite"/>
    </source>
</evidence>
<dbReference type="GO" id="GO:0000147">
    <property type="term" value="P:actin cortical patch assembly"/>
    <property type="evidence" value="ECO:0007669"/>
    <property type="project" value="TreeGrafter"/>
</dbReference>
<protein>
    <recommendedName>
        <fullName evidence="1">non-specific serine/threonine protein kinase</fullName>
        <ecNumber evidence="1">2.7.11.1</ecNumber>
    </recommendedName>
</protein>
<feature type="compositionally biased region" description="Polar residues" evidence="9">
    <location>
        <begin position="371"/>
        <end position="385"/>
    </location>
</feature>
<feature type="compositionally biased region" description="Pro residues" evidence="9">
    <location>
        <begin position="389"/>
        <end position="404"/>
    </location>
</feature>
<dbReference type="VEuPathDB" id="FungiDB:Malapachy_1658"/>
<evidence type="ECO:0000256" key="3">
    <source>
        <dbReference type="ARBA" id="ARBA00022679"/>
    </source>
</evidence>
<dbReference type="Proteomes" id="UP000037751">
    <property type="component" value="Unassembled WGS sequence"/>
</dbReference>
<feature type="compositionally biased region" description="Low complexity" evidence="9">
    <location>
        <begin position="659"/>
        <end position="707"/>
    </location>
</feature>
<gene>
    <name evidence="11" type="ORF">Malapachy_1658</name>
</gene>
<dbReference type="InterPro" id="IPR000719">
    <property type="entry name" value="Prot_kinase_dom"/>
</dbReference>
<dbReference type="EMBL" id="LGAV01000007">
    <property type="protein sequence ID" value="KOS13022.1"/>
    <property type="molecule type" value="Genomic_DNA"/>
</dbReference>
<dbReference type="EC" id="2.7.11.1" evidence="1"/>
<feature type="compositionally biased region" description="Basic and acidic residues" evidence="9">
    <location>
        <begin position="442"/>
        <end position="452"/>
    </location>
</feature>
<dbReference type="GeneID" id="28728036"/>
<comment type="catalytic activity">
    <reaction evidence="8">
        <text>L-seryl-[protein] + ATP = O-phospho-L-seryl-[protein] + ADP + H(+)</text>
        <dbReference type="Rhea" id="RHEA:17989"/>
        <dbReference type="Rhea" id="RHEA-COMP:9863"/>
        <dbReference type="Rhea" id="RHEA-COMP:11604"/>
        <dbReference type="ChEBI" id="CHEBI:15378"/>
        <dbReference type="ChEBI" id="CHEBI:29999"/>
        <dbReference type="ChEBI" id="CHEBI:30616"/>
        <dbReference type="ChEBI" id="CHEBI:83421"/>
        <dbReference type="ChEBI" id="CHEBI:456216"/>
        <dbReference type="EC" id="2.7.11.1"/>
    </reaction>
</comment>
<dbReference type="PANTHER" id="PTHR22967">
    <property type="entry name" value="SERINE/THREONINE PROTEIN KINASE"/>
    <property type="match status" value="1"/>
</dbReference>
<organism evidence="11 12">
    <name type="scientific">Malassezia pachydermatis</name>
    <dbReference type="NCBI Taxonomy" id="77020"/>
    <lineage>
        <taxon>Eukaryota</taxon>
        <taxon>Fungi</taxon>
        <taxon>Dikarya</taxon>
        <taxon>Basidiomycota</taxon>
        <taxon>Ustilaginomycotina</taxon>
        <taxon>Malasseziomycetes</taxon>
        <taxon>Malasseziales</taxon>
        <taxon>Malasseziaceae</taxon>
        <taxon>Malassezia</taxon>
    </lineage>
</organism>
<evidence type="ECO:0000259" key="10">
    <source>
        <dbReference type="PROSITE" id="PS50011"/>
    </source>
</evidence>
<evidence type="ECO:0000256" key="2">
    <source>
        <dbReference type="ARBA" id="ARBA00022527"/>
    </source>
</evidence>
<dbReference type="RefSeq" id="XP_017990654.1">
    <property type="nucleotide sequence ID" value="XM_018136161.1"/>
</dbReference>